<accession>A0A210QAQ6</accession>
<dbReference type="InterPro" id="IPR008775">
    <property type="entry name" value="Phytyl_CoA_dOase-like"/>
</dbReference>
<keyword evidence="3" id="KW-1185">Reference proteome</keyword>
<protein>
    <submittedName>
        <fullName evidence="2">Ectoine hydroxylase</fullName>
    </submittedName>
</protein>
<organism evidence="2 3">
    <name type="scientific">Mizuhopecten yessoensis</name>
    <name type="common">Japanese scallop</name>
    <name type="synonym">Patinopecten yessoensis</name>
    <dbReference type="NCBI Taxonomy" id="6573"/>
    <lineage>
        <taxon>Eukaryota</taxon>
        <taxon>Metazoa</taxon>
        <taxon>Spiralia</taxon>
        <taxon>Lophotrochozoa</taxon>
        <taxon>Mollusca</taxon>
        <taxon>Bivalvia</taxon>
        <taxon>Autobranchia</taxon>
        <taxon>Pteriomorphia</taxon>
        <taxon>Pectinida</taxon>
        <taxon>Pectinoidea</taxon>
        <taxon>Pectinidae</taxon>
        <taxon>Mizuhopecten</taxon>
    </lineage>
</organism>
<reference evidence="2 3" key="1">
    <citation type="journal article" date="2017" name="Nat. Ecol. Evol.">
        <title>Scallop genome provides insights into evolution of bilaterian karyotype and development.</title>
        <authorList>
            <person name="Wang S."/>
            <person name="Zhang J."/>
            <person name="Jiao W."/>
            <person name="Li J."/>
            <person name="Xun X."/>
            <person name="Sun Y."/>
            <person name="Guo X."/>
            <person name="Huan P."/>
            <person name="Dong B."/>
            <person name="Zhang L."/>
            <person name="Hu X."/>
            <person name="Sun X."/>
            <person name="Wang J."/>
            <person name="Zhao C."/>
            <person name="Wang Y."/>
            <person name="Wang D."/>
            <person name="Huang X."/>
            <person name="Wang R."/>
            <person name="Lv J."/>
            <person name="Li Y."/>
            <person name="Zhang Z."/>
            <person name="Liu B."/>
            <person name="Lu W."/>
            <person name="Hui Y."/>
            <person name="Liang J."/>
            <person name="Zhou Z."/>
            <person name="Hou R."/>
            <person name="Li X."/>
            <person name="Liu Y."/>
            <person name="Li H."/>
            <person name="Ning X."/>
            <person name="Lin Y."/>
            <person name="Zhao L."/>
            <person name="Xing Q."/>
            <person name="Dou J."/>
            <person name="Li Y."/>
            <person name="Mao J."/>
            <person name="Guo H."/>
            <person name="Dou H."/>
            <person name="Li T."/>
            <person name="Mu C."/>
            <person name="Jiang W."/>
            <person name="Fu Q."/>
            <person name="Fu X."/>
            <person name="Miao Y."/>
            <person name="Liu J."/>
            <person name="Yu Q."/>
            <person name="Li R."/>
            <person name="Liao H."/>
            <person name="Li X."/>
            <person name="Kong Y."/>
            <person name="Jiang Z."/>
            <person name="Chourrout D."/>
            <person name="Li R."/>
            <person name="Bao Z."/>
        </authorList>
    </citation>
    <scope>NUCLEOTIDE SEQUENCE [LARGE SCALE GENOMIC DNA]</scope>
    <source>
        <strain evidence="2 3">PY_sf001</strain>
    </source>
</reference>
<dbReference type="AlphaFoldDB" id="A0A210QAQ6"/>
<evidence type="ECO:0000313" key="2">
    <source>
        <dbReference type="EMBL" id="OWF45811.1"/>
    </source>
</evidence>
<comment type="caution">
    <text evidence="2">The sequence shown here is derived from an EMBL/GenBank/DDBJ whole genome shotgun (WGS) entry which is preliminary data.</text>
</comment>
<dbReference type="PANTHER" id="PTHR20883">
    <property type="entry name" value="PHYTANOYL-COA DIOXYGENASE DOMAIN CONTAINING 1"/>
    <property type="match status" value="1"/>
</dbReference>
<evidence type="ECO:0000313" key="3">
    <source>
        <dbReference type="Proteomes" id="UP000242188"/>
    </source>
</evidence>
<gene>
    <name evidence="2" type="ORF">KP79_PYT03740</name>
</gene>
<dbReference type="OrthoDB" id="445007at2759"/>
<comment type="cofactor">
    <cofactor evidence="1">
        <name>Fe cation</name>
        <dbReference type="ChEBI" id="CHEBI:24875"/>
    </cofactor>
</comment>
<dbReference type="Gene3D" id="2.60.120.620">
    <property type="entry name" value="q2cbj1_9rhob like domain"/>
    <property type="match status" value="1"/>
</dbReference>
<name>A0A210QAQ6_MIZYE</name>
<dbReference type="Proteomes" id="UP000242188">
    <property type="component" value="Unassembled WGS sequence"/>
</dbReference>
<sequence>MATLSAVYTFTPEGFRVTKDMKKSFDDQGYILVKGLFNNNEIDKLQKVFEETNLIMDHGWGIDDGTGKIAKLAVWNSPGSDVSGMMARCEKVVTTCEDLLEDEVYHYHAKLTYKDPLSGGSFVWHQDYGYWYKNTCLFPDMMTVFVAIDRCCQSNGCLQILPGSHKCGRIDHDMSSGQTAANVDRVEAIQKVCPPAFVEMESGDALFFHCNLLHCSAANESLERRWAYLMAYNTRTNNPAVTHHHAQYTPIQKVSNSAVADCTNYRDFTDKDFMEIGSSKTTRVSFRESPQTQQEC</sequence>
<proteinExistence type="predicted"/>
<dbReference type="Pfam" id="PF05721">
    <property type="entry name" value="PhyH"/>
    <property type="match status" value="1"/>
</dbReference>
<evidence type="ECO:0000256" key="1">
    <source>
        <dbReference type="ARBA" id="ARBA00001962"/>
    </source>
</evidence>
<dbReference type="EMBL" id="NEDP02004395">
    <property type="protein sequence ID" value="OWF45811.1"/>
    <property type="molecule type" value="Genomic_DNA"/>
</dbReference>
<dbReference type="PANTHER" id="PTHR20883:SF51">
    <property type="entry name" value="PHYTANOYL-COA HYDROXYLASE"/>
    <property type="match status" value="1"/>
</dbReference>
<dbReference type="SUPFAM" id="SSF51197">
    <property type="entry name" value="Clavaminate synthase-like"/>
    <property type="match status" value="1"/>
</dbReference>